<proteinExistence type="predicted"/>
<reference evidence="2" key="1">
    <citation type="submission" date="2021-08" db="EMBL/GenBank/DDBJ databases">
        <title>Characterization of Pseudomonas fragariae.</title>
        <authorList>
            <person name="Carvalho R."/>
            <person name="Marin M."/>
        </authorList>
    </citation>
    <scope>NUCLEOTIDE SEQUENCE</scope>
    <source>
        <strain evidence="2">17</strain>
    </source>
</reference>
<comment type="caution">
    <text evidence="2">The sequence shown here is derived from an EMBL/GenBank/DDBJ whole genome shotgun (WGS) entry which is preliminary data.</text>
</comment>
<keyword evidence="3" id="KW-1185">Reference proteome</keyword>
<feature type="region of interest" description="Disordered" evidence="1">
    <location>
        <begin position="119"/>
        <end position="142"/>
    </location>
</feature>
<organism evidence="2 3">
    <name type="scientific">Pseudomonas fragariae</name>
    <name type="common">ex Marin et al. 2024</name>
    <dbReference type="NCBI Taxonomy" id="3080056"/>
    <lineage>
        <taxon>Bacteria</taxon>
        <taxon>Pseudomonadati</taxon>
        <taxon>Pseudomonadota</taxon>
        <taxon>Gammaproteobacteria</taxon>
        <taxon>Pseudomonadales</taxon>
        <taxon>Pseudomonadaceae</taxon>
        <taxon>Pseudomonas</taxon>
    </lineage>
</organism>
<name>A0ABT3LHW7_9PSED</name>
<protein>
    <submittedName>
        <fullName evidence="2">Uncharacterized protein</fullName>
    </submittedName>
</protein>
<evidence type="ECO:0000313" key="2">
    <source>
        <dbReference type="EMBL" id="MCW6056047.1"/>
    </source>
</evidence>
<sequence length="241" mass="26986">MSDEKKERSFLATLDLKDGTKLGFSKITAGGSDTKEVEELCANSLLTQSIRIYFEPNDEGNYVMFFKGFAAADKIPPKTNDLIEESFDKTVTEEREQPEERVKFYSPSDAALNTVRASVSVSQDRTPPPANQITASQSPEPEPPIYLAVSDGGWVHKTKEPGYVYLAGIADGGSSKFSIDRTDAQDVYLKSWRSKNFMQTYKREDFPNKAWFAWMTDCDGTDALLKLTIIERYNADGSVKK</sequence>
<dbReference type="EMBL" id="JAINZM010000009">
    <property type="protein sequence ID" value="MCW6056047.1"/>
    <property type="molecule type" value="Genomic_DNA"/>
</dbReference>
<accession>A0ABT3LHW7</accession>
<feature type="compositionally biased region" description="Polar residues" evidence="1">
    <location>
        <begin position="119"/>
        <end position="139"/>
    </location>
</feature>
<evidence type="ECO:0000256" key="1">
    <source>
        <dbReference type="SAM" id="MobiDB-lite"/>
    </source>
</evidence>
<dbReference type="Proteomes" id="UP001142690">
    <property type="component" value="Unassembled WGS sequence"/>
</dbReference>
<gene>
    <name evidence="2" type="ORF">K7K06_10320</name>
</gene>
<evidence type="ECO:0000313" key="3">
    <source>
        <dbReference type="Proteomes" id="UP001142690"/>
    </source>
</evidence>